<organism evidence="6 7">
    <name type="scientific">Pyxicephalus adspersus</name>
    <name type="common">African bullfrog</name>
    <dbReference type="NCBI Taxonomy" id="30357"/>
    <lineage>
        <taxon>Eukaryota</taxon>
        <taxon>Metazoa</taxon>
        <taxon>Chordata</taxon>
        <taxon>Craniata</taxon>
        <taxon>Vertebrata</taxon>
        <taxon>Euteleostomi</taxon>
        <taxon>Amphibia</taxon>
        <taxon>Batrachia</taxon>
        <taxon>Anura</taxon>
        <taxon>Neobatrachia</taxon>
        <taxon>Ranoidea</taxon>
        <taxon>Pyxicephalidae</taxon>
        <taxon>Pyxicephalinae</taxon>
        <taxon>Pyxicephalus</taxon>
    </lineage>
</organism>
<feature type="region of interest" description="Disordered" evidence="4">
    <location>
        <begin position="194"/>
        <end position="214"/>
    </location>
</feature>
<dbReference type="PROSITE" id="PS50174">
    <property type="entry name" value="G_PATCH"/>
    <property type="match status" value="1"/>
</dbReference>
<feature type="domain" description="G-patch" evidence="5">
    <location>
        <begin position="74"/>
        <end position="120"/>
    </location>
</feature>
<dbReference type="SMART" id="SM01173">
    <property type="entry name" value="DUF4187"/>
    <property type="match status" value="1"/>
</dbReference>
<evidence type="ECO:0000313" key="7">
    <source>
        <dbReference type="Proteomes" id="UP001181693"/>
    </source>
</evidence>
<gene>
    <name evidence="6" type="ORF">GDO54_011029</name>
</gene>
<dbReference type="InterPro" id="IPR039249">
    <property type="entry name" value="GPATCH11"/>
</dbReference>
<dbReference type="Pfam" id="PF01585">
    <property type="entry name" value="G-patch"/>
    <property type="match status" value="1"/>
</dbReference>
<feature type="compositionally biased region" description="Acidic residues" evidence="4">
    <location>
        <begin position="197"/>
        <end position="211"/>
    </location>
</feature>
<evidence type="ECO:0000256" key="2">
    <source>
        <dbReference type="ARBA" id="ARBA00021978"/>
    </source>
</evidence>
<feature type="region of interest" description="Disordered" evidence="4">
    <location>
        <begin position="23"/>
        <end position="61"/>
    </location>
</feature>
<comment type="caution">
    <text evidence="6">The sequence shown here is derived from an EMBL/GenBank/DDBJ whole genome shotgun (WGS) entry which is preliminary data.</text>
</comment>
<comment type="similarity">
    <text evidence="1">Belongs to the GPATCH11 family.</text>
</comment>
<evidence type="ECO:0000313" key="6">
    <source>
        <dbReference type="EMBL" id="DBA26820.1"/>
    </source>
</evidence>
<keyword evidence="7" id="KW-1185">Reference proteome</keyword>
<dbReference type="GO" id="GO:0003676">
    <property type="term" value="F:nucleic acid binding"/>
    <property type="evidence" value="ECO:0007669"/>
    <property type="project" value="InterPro"/>
</dbReference>
<evidence type="ECO:0000256" key="1">
    <source>
        <dbReference type="ARBA" id="ARBA00007140"/>
    </source>
</evidence>
<dbReference type="AlphaFoldDB" id="A0AAV3AVL1"/>
<evidence type="ECO:0000256" key="3">
    <source>
        <dbReference type="ARBA" id="ARBA00030688"/>
    </source>
</evidence>
<dbReference type="Proteomes" id="UP001181693">
    <property type="component" value="Unassembled WGS sequence"/>
</dbReference>
<dbReference type="EMBL" id="DYDO01000004">
    <property type="protein sequence ID" value="DBA26820.1"/>
    <property type="molecule type" value="Genomic_DNA"/>
</dbReference>
<dbReference type="InterPro" id="IPR025239">
    <property type="entry name" value="DUF4187"/>
</dbReference>
<proteinExistence type="inferred from homology"/>
<evidence type="ECO:0000256" key="4">
    <source>
        <dbReference type="SAM" id="MobiDB-lite"/>
    </source>
</evidence>
<dbReference type="Pfam" id="PF13821">
    <property type="entry name" value="DUF4187"/>
    <property type="match status" value="1"/>
</dbReference>
<dbReference type="GO" id="GO:0000776">
    <property type="term" value="C:kinetochore"/>
    <property type="evidence" value="ECO:0007669"/>
    <property type="project" value="TreeGrafter"/>
</dbReference>
<reference evidence="6" key="1">
    <citation type="thesis" date="2020" institute="ProQuest LLC" country="789 East Eisenhower Parkway, Ann Arbor, MI, USA">
        <title>Comparative Genomics and Chromosome Evolution.</title>
        <authorList>
            <person name="Mudd A.B."/>
        </authorList>
    </citation>
    <scope>NUCLEOTIDE SEQUENCE</scope>
    <source>
        <strain evidence="6">1538</strain>
        <tissue evidence="6">Blood</tissue>
    </source>
</reference>
<feature type="compositionally biased region" description="Basic and acidic residues" evidence="4">
    <location>
        <begin position="38"/>
        <end position="61"/>
    </location>
</feature>
<dbReference type="PANTHER" id="PTHR21032">
    <property type="entry name" value="G PATCH DOMAIN-CONTAINING PROTEIN 11"/>
    <property type="match status" value="1"/>
</dbReference>
<accession>A0AAV3AVL1</accession>
<dbReference type="SMART" id="SM00443">
    <property type="entry name" value="G_patch"/>
    <property type="match status" value="1"/>
</dbReference>
<protein>
    <recommendedName>
        <fullName evidence="2">G patch domain-containing protein 11</fullName>
    </recommendedName>
    <alternativeName>
        <fullName evidence="3">Coiled-coil domain-containing protein 75</fullName>
    </alternativeName>
</protein>
<dbReference type="InterPro" id="IPR000467">
    <property type="entry name" value="G_patch_dom"/>
</dbReference>
<sequence>MSNVVEDEEDDYMSDTFINSLKDVRPGIPVPRSVKASYQKEERQKESNLKNRQKSLKEVEKERRNTVLNEALGNENKGFALLQKMGYKTGQALGKKGHGIIEPIPLNIKTGRSGIGHEEMKKRKAEEHFENYRQKIHMRKQAEEQAADDFRSRLRNKKEEQKLEGDLSRSQKACLHLDQQKNIRCPREAWYWPATDPQEDDVETDEDEEKYEELSTPDKLQILTSYMRGKHFYCIWCGTAYQDEEDMNSNCPGNTSEDHD</sequence>
<name>A0AAV3AVL1_PYXAD</name>
<evidence type="ECO:0000259" key="5">
    <source>
        <dbReference type="PROSITE" id="PS50174"/>
    </source>
</evidence>
<dbReference type="PANTHER" id="PTHR21032:SF0">
    <property type="entry name" value="G PATCH DOMAIN-CONTAINING PROTEIN 11"/>
    <property type="match status" value="1"/>
</dbReference>